<evidence type="ECO:0000256" key="6">
    <source>
        <dbReference type="PROSITE-ProRule" id="PRU01248"/>
    </source>
</evidence>
<keyword evidence="4 6" id="KW-0238">DNA-binding</keyword>
<keyword evidence="10" id="KW-1185">Reference proteome</keyword>
<dbReference type="HOGENOM" id="CLU_027562_9_6_9"/>
<dbReference type="PANTHER" id="PTHR30349:SF81">
    <property type="entry name" value="TYROSINE RECOMBINASE XERC"/>
    <property type="match status" value="1"/>
</dbReference>
<keyword evidence="3" id="KW-0229">DNA integration</keyword>
<dbReference type="Gene3D" id="1.10.443.10">
    <property type="entry name" value="Intergrase catalytic core"/>
    <property type="match status" value="1"/>
</dbReference>
<dbReference type="PROSITE" id="PS51900">
    <property type="entry name" value="CB"/>
    <property type="match status" value="1"/>
</dbReference>
<name>W8U6G5_PEPAC</name>
<dbReference type="GO" id="GO:0003677">
    <property type="term" value="F:DNA binding"/>
    <property type="evidence" value="ECO:0007669"/>
    <property type="project" value="UniProtKB-UniRule"/>
</dbReference>
<dbReference type="InterPro" id="IPR011010">
    <property type="entry name" value="DNA_brk_join_enz"/>
</dbReference>
<comment type="similarity">
    <text evidence="2">Belongs to the 'phage' integrase family.</text>
</comment>
<comment type="function">
    <text evidence="1">Site-specific tyrosine recombinase, which acts by catalyzing the cutting and rejoining of the recombining DNA molecules.</text>
</comment>
<keyword evidence="5" id="KW-0233">DNA recombination</keyword>
<organism evidence="9 10">
    <name type="scientific">Peptoclostridium acidaminophilum DSM 3953</name>
    <dbReference type="NCBI Taxonomy" id="1286171"/>
    <lineage>
        <taxon>Bacteria</taxon>
        <taxon>Bacillati</taxon>
        <taxon>Bacillota</taxon>
        <taxon>Clostridia</taxon>
        <taxon>Peptostreptococcales</taxon>
        <taxon>Peptoclostridiaceae</taxon>
        <taxon>Peptoclostridium</taxon>
    </lineage>
</organism>
<evidence type="ECO:0000313" key="9">
    <source>
        <dbReference type="EMBL" id="AHM56516.1"/>
    </source>
</evidence>
<dbReference type="Pfam" id="PF02899">
    <property type="entry name" value="Phage_int_SAM_1"/>
    <property type="match status" value="1"/>
</dbReference>
<dbReference type="eggNOG" id="COG4974">
    <property type="taxonomic scope" value="Bacteria"/>
</dbReference>
<evidence type="ECO:0000259" key="7">
    <source>
        <dbReference type="PROSITE" id="PS51898"/>
    </source>
</evidence>
<dbReference type="PROSITE" id="PS51898">
    <property type="entry name" value="TYR_RECOMBINASE"/>
    <property type="match status" value="1"/>
</dbReference>
<evidence type="ECO:0000256" key="4">
    <source>
        <dbReference type="ARBA" id="ARBA00023125"/>
    </source>
</evidence>
<reference evidence="9 10" key="1">
    <citation type="journal article" date="2014" name="Genome Announc.">
        <title>Complete Genome Sequence of Amino Acid-Utilizing Eubacterium acidaminophilum al-2 (DSM 3953).</title>
        <authorList>
            <person name="Poehlein A."/>
            <person name="Andreesen J.R."/>
            <person name="Daniel R."/>
        </authorList>
    </citation>
    <scope>NUCLEOTIDE SEQUENCE [LARGE SCALE GENOMIC DNA]</scope>
    <source>
        <strain evidence="9 10">DSM 3953</strain>
    </source>
</reference>
<feature type="domain" description="Core-binding (CB)" evidence="8">
    <location>
        <begin position="1"/>
        <end position="84"/>
    </location>
</feature>
<protein>
    <submittedName>
        <fullName evidence="9">Tyrosine recombinase XerD</fullName>
    </submittedName>
</protein>
<dbReference type="RefSeq" id="WP_025435513.1">
    <property type="nucleotide sequence ID" value="NZ_CP007452.1"/>
</dbReference>
<evidence type="ECO:0000313" key="10">
    <source>
        <dbReference type="Proteomes" id="UP000019591"/>
    </source>
</evidence>
<dbReference type="Proteomes" id="UP000019591">
    <property type="component" value="Chromosome"/>
</dbReference>
<dbReference type="InterPro" id="IPR010998">
    <property type="entry name" value="Integrase_recombinase_N"/>
</dbReference>
<feature type="domain" description="Tyr recombinase" evidence="7">
    <location>
        <begin position="106"/>
        <end position="291"/>
    </location>
</feature>
<dbReference type="InterPro" id="IPR004107">
    <property type="entry name" value="Integrase_SAM-like_N"/>
</dbReference>
<dbReference type="PATRIC" id="fig|1286171.3.peg.1170"/>
<dbReference type="InterPro" id="IPR013762">
    <property type="entry name" value="Integrase-like_cat_sf"/>
</dbReference>
<dbReference type="PANTHER" id="PTHR30349">
    <property type="entry name" value="PHAGE INTEGRASE-RELATED"/>
    <property type="match status" value="1"/>
</dbReference>
<dbReference type="InterPro" id="IPR050090">
    <property type="entry name" value="Tyrosine_recombinase_XerCD"/>
</dbReference>
<dbReference type="SUPFAM" id="SSF56349">
    <property type="entry name" value="DNA breaking-rejoining enzymes"/>
    <property type="match status" value="1"/>
</dbReference>
<evidence type="ECO:0000256" key="2">
    <source>
        <dbReference type="ARBA" id="ARBA00008857"/>
    </source>
</evidence>
<dbReference type="Gene3D" id="1.10.150.130">
    <property type="match status" value="1"/>
</dbReference>
<gene>
    <name evidence="9" type="primary">xerD1</name>
    <name evidence="9" type="ORF">EAL2_c12210</name>
</gene>
<evidence type="ECO:0000256" key="1">
    <source>
        <dbReference type="ARBA" id="ARBA00003283"/>
    </source>
</evidence>
<evidence type="ECO:0000256" key="5">
    <source>
        <dbReference type="ARBA" id="ARBA00023172"/>
    </source>
</evidence>
<dbReference type="Pfam" id="PF00589">
    <property type="entry name" value="Phage_integrase"/>
    <property type="match status" value="1"/>
</dbReference>
<dbReference type="KEGG" id="eac:EAL2_c12210"/>
<proteinExistence type="inferred from homology"/>
<sequence>MEKLLSDYKEYIQNEKGLSRSTVFSYENDLKKYFEYLSSCKLDILDVSESDLEDFVAHIKTFDISQATVSRIVSSVKSMHEYLYDAKLSCKNPAKKIKKPKIEREQTTDILMEEEIVKMLSMPDSAGCTGMRDKAILEIIYGTGMKVSEIVSLNVEDVDVQMEYINCDGTRSKRAVPLGLSALESVKAYIEKSRTSLIKPCSGSALFLNLKGDRLTRQGLWKIIKGYAKEAGIQKNVTPSVLRNSFAVHMLSNGADIRIVSQLLGNSNISCLQPYVQSKKNARIELKSKHPRG</sequence>
<dbReference type="GO" id="GO:0015074">
    <property type="term" value="P:DNA integration"/>
    <property type="evidence" value="ECO:0007669"/>
    <property type="project" value="UniProtKB-KW"/>
</dbReference>
<accession>W8U6G5</accession>
<dbReference type="InterPro" id="IPR002104">
    <property type="entry name" value="Integrase_catalytic"/>
</dbReference>
<dbReference type="AlphaFoldDB" id="W8U6G5"/>
<dbReference type="InterPro" id="IPR044068">
    <property type="entry name" value="CB"/>
</dbReference>
<dbReference type="EMBL" id="CP007452">
    <property type="protein sequence ID" value="AHM56516.1"/>
    <property type="molecule type" value="Genomic_DNA"/>
</dbReference>
<evidence type="ECO:0000259" key="8">
    <source>
        <dbReference type="PROSITE" id="PS51900"/>
    </source>
</evidence>
<dbReference type="STRING" id="1286171.EAL2_c12210"/>
<dbReference type="GO" id="GO:0006310">
    <property type="term" value="P:DNA recombination"/>
    <property type="evidence" value="ECO:0007669"/>
    <property type="project" value="UniProtKB-KW"/>
</dbReference>
<evidence type="ECO:0000256" key="3">
    <source>
        <dbReference type="ARBA" id="ARBA00022908"/>
    </source>
</evidence>
<dbReference type="OrthoDB" id="9801717at2"/>